<dbReference type="InterPro" id="IPR003482">
    <property type="entry name" value="Whib"/>
</dbReference>
<name>A0A4U3LMK3_9ACTN</name>
<feature type="domain" description="4Fe-4S Wbl-type" evidence="12">
    <location>
        <begin position="12"/>
        <end position="74"/>
    </location>
</feature>
<evidence type="ECO:0000256" key="4">
    <source>
        <dbReference type="ARBA" id="ARBA00022723"/>
    </source>
</evidence>
<evidence type="ECO:0000256" key="9">
    <source>
        <dbReference type="ARBA" id="ARBA00023157"/>
    </source>
</evidence>
<feature type="binding site" evidence="11">
    <location>
        <position position="50"/>
    </location>
    <ligand>
        <name>[4Fe-4S] cluster</name>
        <dbReference type="ChEBI" id="CHEBI:49883"/>
    </ligand>
</feature>
<dbReference type="OrthoDB" id="8104048at2"/>
<proteinExistence type="inferred from homology"/>
<keyword evidence="14" id="KW-1185">Reference proteome</keyword>
<gene>
    <name evidence="11" type="primary">whiB</name>
    <name evidence="13" type="ORF">FDA38_28420</name>
</gene>
<dbReference type="GO" id="GO:0005737">
    <property type="term" value="C:cytoplasm"/>
    <property type="evidence" value="ECO:0007669"/>
    <property type="project" value="UniProtKB-SubCell"/>
</dbReference>
<dbReference type="GO" id="GO:0035731">
    <property type="term" value="F:dinitrosyl-iron complex binding"/>
    <property type="evidence" value="ECO:0007669"/>
    <property type="project" value="UniProtKB-UniRule"/>
</dbReference>
<keyword evidence="9 11" id="KW-1015">Disulfide bond</keyword>
<feature type="binding site" evidence="11">
    <location>
        <position position="41"/>
    </location>
    <ligand>
        <name>[4Fe-4S] cluster</name>
        <dbReference type="ChEBI" id="CHEBI:49883"/>
    </ligand>
</feature>
<evidence type="ECO:0000256" key="7">
    <source>
        <dbReference type="ARBA" id="ARBA00023015"/>
    </source>
</evidence>
<dbReference type="GO" id="GO:0051539">
    <property type="term" value="F:4 iron, 4 sulfur cluster binding"/>
    <property type="evidence" value="ECO:0007669"/>
    <property type="project" value="UniProtKB-UniRule"/>
</dbReference>
<comment type="function">
    <text evidence="11">Acts as a transcriptional regulator. Probably redox-responsive. The apo- but not holo-form probably binds DNA.</text>
</comment>
<keyword evidence="8 11" id="KW-0238">DNA-binding</keyword>
<dbReference type="Pfam" id="PF02467">
    <property type="entry name" value="Whib"/>
    <property type="match status" value="1"/>
</dbReference>
<dbReference type="EMBL" id="SZPZ01000004">
    <property type="protein sequence ID" value="TKK76985.1"/>
    <property type="molecule type" value="Genomic_DNA"/>
</dbReference>
<comment type="cofactor">
    <cofactor evidence="11">
        <name>[4Fe-4S] cluster</name>
        <dbReference type="ChEBI" id="CHEBI:49883"/>
    </cofactor>
    <text evidence="11">Binds 1 [4Fe-4S] cluster per subunit. Following nitrosylation of the [4Fe-4S] cluster binds 1 [4Fe-8(NO)] cluster per subunit.</text>
</comment>
<evidence type="ECO:0000256" key="10">
    <source>
        <dbReference type="ARBA" id="ARBA00023163"/>
    </source>
</evidence>
<evidence type="ECO:0000256" key="6">
    <source>
        <dbReference type="ARBA" id="ARBA00023014"/>
    </source>
</evidence>
<evidence type="ECO:0000256" key="3">
    <source>
        <dbReference type="ARBA" id="ARBA00022485"/>
    </source>
</evidence>
<evidence type="ECO:0000256" key="2">
    <source>
        <dbReference type="ARBA" id="ARBA00006597"/>
    </source>
</evidence>
<comment type="subcellular location">
    <subcellularLocation>
        <location evidence="1 11">Cytoplasm</location>
    </subcellularLocation>
</comment>
<protein>
    <recommendedName>
        <fullName evidence="11">Transcriptional regulator WhiB</fullName>
    </recommendedName>
</protein>
<dbReference type="GO" id="GO:0045454">
    <property type="term" value="P:cell redox homeostasis"/>
    <property type="evidence" value="ECO:0007669"/>
    <property type="project" value="TreeGrafter"/>
</dbReference>
<dbReference type="RefSeq" id="WP_137257850.1">
    <property type="nucleotide sequence ID" value="NZ_JBHSPQ010000003.1"/>
</dbReference>
<dbReference type="GO" id="GO:0046872">
    <property type="term" value="F:metal ion binding"/>
    <property type="evidence" value="ECO:0007669"/>
    <property type="project" value="UniProtKB-KW"/>
</dbReference>
<comment type="caution">
    <text evidence="13">The sequence shown here is derived from an EMBL/GenBank/DDBJ whole genome shotgun (WGS) entry which is preliminary data.</text>
</comment>
<evidence type="ECO:0000313" key="13">
    <source>
        <dbReference type="EMBL" id="TKK76985.1"/>
    </source>
</evidence>
<feature type="binding site" evidence="11">
    <location>
        <position position="13"/>
    </location>
    <ligand>
        <name>[4Fe-4S] cluster</name>
        <dbReference type="ChEBI" id="CHEBI:49883"/>
    </ligand>
</feature>
<evidence type="ECO:0000313" key="14">
    <source>
        <dbReference type="Proteomes" id="UP000305836"/>
    </source>
</evidence>
<dbReference type="GO" id="GO:0003677">
    <property type="term" value="F:DNA binding"/>
    <property type="evidence" value="ECO:0007669"/>
    <property type="project" value="UniProtKB-UniRule"/>
</dbReference>
<evidence type="ECO:0000256" key="11">
    <source>
        <dbReference type="HAMAP-Rule" id="MF_01479"/>
    </source>
</evidence>
<dbReference type="GO" id="GO:0047134">
    <property type="term" value="F:protein-disulfide reductase [NAD(P)H] activity"/>
    <property type="evidence" value="ECO:0007669"/>
    <property type="project" value="TreeGrafter"/>
</dbReference>
<reference evidence="13 14" key="1">
    <citation type="submission" date="2019-04" db="EMBL/GenBank/DDBJ databases">
        <title>Kribbella sp. NEAU-THZ 27 nov., a novel actinomycete isolated from soil.</title>
        <authorList>
            <person name="Duan L."/>
        </authorList>
    </citation>
    <scope>NUCLEOTIDE SEQUENCE [LARGE SCALE GENOMIC DNA]</scope>
    <source>
        <strain evidence="14">NEAU-THZ27</strain>
    </source>
</reference>
<evidence type="ECO:0000256" key="5">
    <source>
        <dbReference type="ARBA" id="ARBA00023004"/>
    </source>
</evidence>
<accession>A0A4U3LMK3</accession>
<keyword evidence="3 11" id="KW-0004">4Fe-4S</keyword>
<feature type="binding site" evidence="11">
    <location>
        <position position="44"/>
    </location>
    <ligand>
        <name>[4Fe-4S] cluster</name>
        <dbReference type="ChEBI" id="CHEBI:49883"/>
    </ligand>
</feature>
<keyword evidence="11" id="KW-0963">Cytoplasm</keyword>
<comment type="similarity">
    <text evidence="2 11">Belongs to the WhiB family.</text>
</comment>
<keyword evidence="6 11" id="KW-0411">Iron-sulfur</keyword>
<evidence type="ECO:0000256" key="8">
    <source>
        <dbReference type="ARBA" id="ARBA00023125"/>
    </source>
</evidence>
<dbReference type="HAMAP" id="MF_01479">
    <property type="entry name" value="WhiB"/>
    <property type="match status" value="1"/>
</dbReference>
<keyword evidence="10 11" id="KW-0804">Transcription</keyword>
<organism evidence="13 14">
    <name type="scientific">Kribbella jiaozuonensis</name>
    <dbReference type="NCBI Taxonomy" id="2575441"/>
    <lineage>
        <taxon>Bacteria</taxon>
        <taxon>Bacillati</taxon>
        <taxon>Actinomycetota</taxon>
        <taxon>Actinomycetes</taxon>
        <taxon>Propionibacteriales</taxon>
        <taxon>Kribbellaceae</taxon>
        <taxon>Kribbella</taxon>
    </lineage>
</organism>
<dbReference type="AlphaFoldDB" id="A0A4U3LMK3"/>
<comment type="PTM">
    <text evidence="11">The Fe-S cluster can be nitrosylated by nitric oxide (NO).</text>
</comment>
<keyword evidence="7 11" id="KW-0805">Transcription regulation</keyword>
<evidence type="ECO:0000259" key="12">
    <source>
        <dbReference type="PROSITE" id="PS51674"/>
    </source>
</evidence>
<dbReference type="PROSITE" id="PS51674">
    <property type="entry name" value="4FE4S_WBL"/>
    <property type="match status" value="1"/>
</dbReference>
<dbReference type="Proteomes" id="UP000305836">
    <property type="component" value="Unassembled WGS sequence"/>
</dbReference>
<dbReference type="PANTHER" id="PTHR38839:SF6">
    <property type="entry name" value="TRANSCRIPTIONAL REGULATOR WHIB1"/>
    <property type="match status" value="1"/>
</dbReference>
<evidence type="ECO:0000256" key="1">
    <source>
        <dbReference type="ARBA" id="ARBA00004496"/>
    </source>
</evidence>
<keyword evidence="5 11" id="KW-0408">Iron</keyword>
<dbReference type="InterPro" id="IPR034768">
    <property type="entry name" value="4FE4S_WBL"/>
</dbReference>
<comment type="PTM">
    <text evidence="11">Upon Fe-S cluster removal intramolecular disulfide bonds are formed.</text>
</comment>
<sequence length="88" mass="10001">MKPTNRWQQRGACTAEDPELFFPLGTTGPALQQIESAKEVCRRCEVADTCLDWALRTGQDAGIWGGLDELERRALRRNRSRARQEQSP</sequence>
<dbReference type="GO" id="GO:0045892">
    <property type="term" value="P:negative regulation of DNA-templated transcription"/>
    <property type="evidence" value="ECO:0007669"/>
    <property type="project" value="TreeGrafter"/>
</dbReference>
<dbReference type="PANTHER" id="PTHR38839">
    <property type="entry name" value="TRANSCRIPTIONAL REGULATOR WHID-RELATED"/>
    <property type="match status" value="1"/>
</dbReference>
<keyword evidence="4 11" id="KW-0479">Metal-binding</keyword>